<proteinExistence type="predicted"/>
<organism evidence="1 2">
    <name type="scientific">Candidatus Aphodosoma intestinipullorum</name>
    <dbReference type="NCBI Taxonomy" id="2840674"/>
    <lineage>
        <taxon>Bacteria</taxon>
        <taxon>Pseudomonadati</taxon>
        <taxon>Bacteroidota</taxon>
        <taxon>Bacteroidia</taxon>
        <taxon>Bacteroidales</taxon>
        <taxon>Candidatus Aphodosoma</taxon>
    </lineage>
</organism>
<dbReference type="AlphaFoldDB" id="A0A940DJ79"/>
<dbReference type="EMBL" id="JADIMV010000045">
    <property type="protein sequence ID" value="MBO8439491.1"/>
    <property type="molecule type" value="Genomic_DNA"/>
</dbReference>
<comment type="caution">
    <text evidence="1">The sequence shown here is derived from an EMBL/GenBank/DDBJ whole genome shotgun (WGS) entry which is preliminary data.</text>
</comment>
<gene>
    <name evidence="1" type="ORF">IAC51_02455</name>
</gene>
<name>A0A940DJ79_9BACT</name>
<reference evidence="1" key="1">
    <citation type="submission" date="2020-10" db="EMBL/GenBank/DDBJ databases">
        <authorList>
            <person name="Gilroy R."/>
        </authorList>
    </citation>
    <scope>NUCLEOTIDE SEQUENCE</scope>
    <source>
        <strain evidence="1">3924</strain>
    </source>
</reference>
<dbReference type="Pfam" id="PF08889">
    <property type="entry name" value="WbqC"/>
    <property type="match status" value="1"/>
</dbReference>
<evidence type="ECO:0000313" key="1">
    <source>
        <dbReference type="EMBL" id="MBO8439491.1"/>
    </source>
</evidence>
<dbReference type="InterPro" id="IPR014985">
    <property type="entry name" value="WbqC"/>
</dbReference>
<reference evidence="1" key="2">
    <citation type="journal article" date="2021" name="PeerJ">
        <title>Extensive microbial diversity within the chicken gut microbiome revealed by metagenomics and culture.</title>
        <authorList>
            <person name="Gilroy R."/>
            <person name="Ravi A."/>
            <person name="Getino M."/>
            <person name="Pursley I."/>
            <person name="Horton D.L."/>
            <person name="Alikhan N.F."/>
            <person name="Baker D."/>
            <person name="Gharbi K."/>
            <person name="Hall N."/>
            <person name="Watson M."/>
            <person name="Adriaenssens E.M."/>
            <person name="Foster-Nyarko E."/>
            <person name="Jarju S."/>
            <person name="Secka A."/>
            <person name="Antonio M."/>
            <person name="Oren A."/>
            <person name="Chaudhuri R.R."/>
            <person name="La Ragione R."/>
            <person name="Hildebrand F."/>
            <person name="Pallen M.J."/>
        </authorList>
    </citation>
    <scope>NUCLEOTIDE SEQUENCE</scope>
    <source>
        <strain evidence="1">3924</strain>
    </source>
</reference>
<dbReference type="Proteomes" id="UP000712007">
    <property type="component" value="Unassembled WGS sequence"/>
</dbReference>
<sequence>MNGILLPPAYLAPAEYYSFLISGRCTVEQYANYNRHTYANRCDILTADGVHALTVPVEKPREKTLIRDIRISYSSKWQQTHWRTLCAAYLSSPFFEYYQDDFAPFFSRRFTFLLDLDMELQSLILSLLGFRAENIRLSDHYAPAGKINIIDMRERIVPKKNSVSLHEESIVPYYQVFSGRFGFTAGLSIVDMLFNLGNESRLYLMRMRPDALLAAASSGQGTDAESRDINIF</sequence>
<evidence type="ECO:0000313" key="2">
    <source>
        <dbReference type="Proteomes" id="UP000712007"/>
    </source>
</evidence>
<accession>A0A940DJ79</accession>
<protein>
    <submittedName>
        <fullName evidence="1">WbqC family protein</fullName>
    </submittedName>
</protein>